<feature type="signal peptide" evidence="1">
    <location>
        <begin position="1"/>
        <end position="26"/>
    </location>
</feature>
<evidence type="ECO:0000256" key="1">
    <source>
        <dbReference type="SAM" id="SignalP"/>
    </source>
</evidence>
<evidence type="ECO:0000313" key="3">
    <source>
        <dbReference type="Proteomes" id="UP001596058"/>
    </source>
</evidence>
<protein>
    <recommendedName>
        <fullName evidence="4">Spore-associated protein A</fullName>
    </recommendedName>
</protein>
<keyword evidence="1" id="KW-0732">Signal</keyword>
<name>A0ABW1CRM0_9ACTN</name>
<dbReference type="Proteomes" id="UP001596058">
    <property type="component" value="Unassembled WGS sequence"/>
</dbReference>
<dbReference type="RefSeq" id="WP_379517773.1">
    <property type="nucleotide sequence ID" value="NZ_JBHSPA010000036.1"/>
</dbReference>
<sequence>MRVPRKAILFTTALCLSGVLATPANAAAYSPEGICGAGFGRVSGGTKAVTTPSGRRYGTVYLLYSKKAQQNCVVTIKSSFGGSKTPVSAQLTVMPKAIKDTKQDPTVRRDSGSYKYYAGPVKYWAKGACVKFWGTIKPLGHDPAVARGGRQSWGNCGG</sequence>
<dbReference type="EMBL" id="JBHSPA010000036">
    <property type="protein sequence ID" value="MFC5828268.1"/>
    <property type="molecule type" value="Genomic_DNA"/>
</dbReference>
<evidence type="ECO:0000313" key="2">
    <source>
        <dbReference type="EMBL" id="MFC5828268.1"/>
    </source>
</evidence>
<gene>
    <name evidence="2" type="ORF">ACFPZ3_30745</name>
</gene>
<feature type="chain" id="PRO_5047421950" description="Spore-associated protein A" evidence="1">
    <location>
        <begin position="27"/>
        <end position="158"/>
    </location>
</feature>
<keyword evidence="3" id="KW-1185">Reference proteome</keyword>
<organism evidence="2 3">
    <name type="scientific">Nonomuraea insulae</name>
    <dbReference type="NCBI Taxonomy" id="1616787"/>
    <lineage>
        <taxon>Bacteria</taxon>
        <taxon>Bacillati</taxon>
        <taxon>Actinomycetota</taxon>
        <taxon>Actinomycetes</taxon>
        <taxon>Streptosporangiales</taxon>
        <taxon>Streptosporangiaceae</taxon>
        <taxon>Nonomuraea</taxon>
    </lineage>
</organism>
<comment type="caution">
    <text evidence="2">The sequence shown here is derived from an EMBL/GenBank/DDBJ whole genome shotgun (WGS) entry which is preliminary data.</text>
</comment>
<evidence type="ECO:0008006" key="4">
    <source>
        <dbReference type="Google" id="ProtNLM"/>
    </source>
</evidence>
<reference evidence="3" key="1">
    <citation type="journal article" date="2019" name="Int. J. Syst. Evol. Microbiol.">
        <title>The Global Catalogue of Microorganisms (GCM) 10K type strain sequencing project: providing services to taxonomists for standard genome sequencing and annotation.</title>
        <authorList>
            <consortium name="The Broad Institute Genomics Platform"/>
            <consortium name="The Broad Institute Genome Sequencing Center for Infectious Disease"/>
            <person name="Wu L."/>
            <person name="Ma J."/>
        </authorList>
    </citation>
    <scope>NUCLEOTIDE SEQUENCE [LARGE SCALE GENOMIC DNA]</scope>
    <source>
        <strain evidence="3">CCUG 53903</strain>
    </source>
</reference>
<proteinExistence type="predicted"/>
<accession>A0ABW1CRM0</accession>